<feature type="binding site" evidence="7">
    <location>
        <position position="191"/>
    </location>
    <ligand>
        <name>Fe(2+)</name>
        <dbReference type="ChEBI" id="CHEBI:29033"/>
    </ligand>
</feature>
<evidence type="ECO:0000256" key="2">
    <source>
        <dbReference type="ARBA" id="ARBA00023004"/>
    </source>
</evidence>
<sequence length="339" mass="39094">MTKKALLIINLGTPDSPSYFHVFKYLRQFLSDEKVLNINPILRFFLVNFIICPSRSFSSSKIYKKVWDSINGSPLLFNTKMLAEKVDSRLEGIDVHYAMRYQSPSIRNELEKILLKNPDEIIVLPLFPHYAAATTGSVFKEVSKCLANKWVIPKVTYINQYYDNRKFIDAWVEKASSFDLKSYDKIIFSYHGVPNSHVDDVYPDSLCSDNDCELGINDKNKFCYKATVYETTKLIAAELGINQNDYEVTFQSRLTNNWLDPFTDKVLERLPSENKNKVLVFSPAFTADCLETIYEIGDEYQEIFQDAGGQILDYVPSLNYSNKWAEAIIDIAELNNYKK</sequence>
<dbReference type="PANTHER" id="PTHR11108">
    <property type="entry name" value="FERROCHELATASE"/>
    <property type="match status" value="1"/>
</dbReference>
<comment type="catalytic activity">
    <reaction evidence="6">
        <text>Fe-coproporphyrin III + 2 H(+) = coproporphyrin III + Fe(2+)</text>
        <dbReference type="Rhea" id="RHEA:49572"/>
        <dbReference type="ChEBI" id="CHEBI:15378"/>
        <dbReference type="ChEBI" id="CHEBI:29033"/>
        <dbReference type="ChEBI" id="CHEBI:68438"/>
        <dbReference type="ChEBI" id="CHEBI:131725"/>
        <dbReference type="EC" id="4.99.1.9"/>
    </reaction>
    <physiologicalReaction direction="right-to-left" evidence="6">
        <dbReference type="Rhea" id="RHEA:49574"/>
    </physiologicalReaction>
</comment>
<accession>A0A838YWW7</accession>
<comment type="pathway">
    <text evidence="7">Porphyrin-containing compound metabolism; protoheme biosynthesis; protoheme from protoporphyrin-IX: step 1/1.</text>
</comment>
<organism evidence="9 10">
    <name type="scientific">SAR86 cluster bacterium</name>
    <dbReference type="NCBI Taxonomy" id="2030880"/>
    <lineage>
        <taxon>Bacteria</taxon>
        <taxon>Pseudomonadati</taxon>
        <taxon>Pseudomonadota</taxon>
        <taxon>Gammaproteobacteria</taxon>
        <taxon>SAR86 cluster</taxon>
    </lineage>
</organism>
<dbReference type="HAMAP" id="MF_00323">
    <property type="entry name" value="Ferrochelatase"/>
    <property type="match status" value="1"/>
</dbReference>
<evidence type="ECO:0000256" key="8">
    <source>
        <dbReference type="RuleBase" id="RU004185"/>
    </source>
</evidence>
<dbReference type="EMBL" id="JACETM010000008">
    <property type="protein sequence ID" value="MBA4723865.1"/>
    <property type="molecule type" value="Genomic_DNA"/>
</dbReference>
<keyword evidence="7" id="KW-0963">Cytoplasm</keyword>
<dbReference type="GO" id="GO:0046872">
    <property type="term" value="F:metal ion binding"/>
    <property type="evidence" value="ECO:0007669"/>
    <property type="project" value="UniProtKB-KW"/>
</dbReference>
<dbReference type="GO" id="GO:0006783">
    <property type="term" value="P:heme biosynthetic process"/>
    <property type="evidence" value="ECO:0007669"/>
    <property type="project" value="UniProtKB-UniRule"/>
</dbReference>
<dbReference type="GO" id="GO:0005737">
    <property type="term" value="C:cytoplasm"/>
    <property type="evidence" value="ECO:0007669"/>
    <property type="project" value="UniProtKB-SubCell"/>
</dbReference>
<evidence type="ECO:0000256" key="6">
    <source>
        <dbReference type="ARBA" id="ARBA00024536"/>
    </source>
</evidence>
<comment type="similarity">
    <text evidence="1 7 8">Belongs to the ferrochelatase family.</text>
</comment>
<feature type="binding site" evidence="7">
    <location>
        <position position="291"/>
    </location>
    <ligand>
        <name>Fe(2+)</name>
        <dbReference type="ChEBI" id="CHEBI:29033"/>
    </ligand>
</feature>
<dbReference type="EC" id="4.98.1.1" evidence="7"/>
<dbReference type="InterPro" id="IPR033659">
    <property type="entry name" value="Ferrochelatase_N"/>
</dbReference>
<keyword evidence="4 7" id="KW-0456">Lyase</keyword>
<dbReference type="Gene3D" id="3.40.50.1400">
    <property type="match status" value="2"/>
</dbReference>
<dbReference type="UniPathway" id="UPA00252">
    <property type="reaction ID" value="UER00325"/>
</dbReference>
<dbReference type="CDD" id="cd00419">
    <property type="entry name" value="Ferrochelatase_C"/>
    <property type="match status" value="1"/>
</dbReference>
<evidence type="ECO:0000256" key="7">
    <source>
        <dbReference type="HAMAP-Rule" id="MF_00323"/>
    </source>
</evidence>
<evidence type="ECO:0000256" key="1">
    <source>
        <dbReference type="ARBA" id="ARBA00007718"/>
    </source>
</evidence>
<gene>
    <name evidence="7 9" type="primary">hemH</name>
    <name evidence="9" type="ORF">H2021_01485</name>
</gene>
<evidence type="ECO:0000313" key="9">
    <source>
        <dbReference type="EMBL" id="MBA4723865.1"/>
    </source>
</evidence>
<comment type="subcellular location">
    <subcellularLocation>
        <location evidence="7">Cytoplasm</location>
    </subcellularLocation>
</comment>
<dbReference type="NCBIfam" id="TIGR00109">
    <property type="entry name" value="hemH"/>
    <property type="match status" value="1"/>
</dbReference>
<dbReference type="GO" id="GO:0004325">
    <property type="term" value="F:ferrochelatase activity"/>
    <property type="evidence" value="ECO:0007669"/>
    <property type="project" value="UniProtKB-UniRule"/>
</dbReference>
<dbReference type="Proteomes" id="UP000585327">
    <property type="component" value="Unassembled WGS sequence"/>
</dbReference>
<evidence type="ECO:0000256" key="3">
    <source>
        <dbReference type="ARBA" id="ARBA00023133"/>
    </source>
</evidence>
<dbReference type="InterPro" id="IPR033644">
    <property type="entry name" value="Ferrochelatase_C"/>
</dbReference>
<keyword evidence="5 7" id="KW-0627">Porphyrin biosynthesis</keyword>
<comment type="caution">
    <text evidence="9">The sequence shown here is derived from an EMBL/GenBank/DDBJ whole genome shotgun (WGS) entry which is preliminary data.</text>
</comment>
<keyword evidence="2 7" id="KW-0408">Iron</keyword>
<evidence type="ECO:0000256" key="5">
    <source>
        <dbReference type="ARBA" id="ARBA00023244"/>
    </source>
</evidence>
<dbReference type="PANTHER" id="PTHR11108:SF1">
    <property type="entry name" value="FERROCHELATASE, MITOCHONDRIAL"/>
    <property type="match status" value="1"/>
</dbReference>
<keyword evidence="3 7" id="KW-0350">Heme biosynthesis</keyword>
<reference evidence="9 10" key="1">
    <citation type="submission" date="2020-06" db="EMBL/GenBank/DDBJ databases">
        <title>Dysbiosis in marine aquaculture revealed through microbiome analysis: reverse ecology for environmental sustainability.</title>
        <authorList>
            <person name="Haro-Moreno J.M."/>
            <person name="Coutinho F.H."/>
            <person name="Zaragoza-Solas A."/>
            <person name="Picazo A."/>
            <person name="Almagro-Moreno S."/>
            <person name="Lopez-Perez M."/>
        </authorList>
    </citation>
    <scope>NUCLEOTIDE SEQUENCE [LARGE SCALE GENOMIC DNA]</scope>
    <source>
        <strain evidence="9">MCMED-G42</strain>
    </source>
</reference>
<evidence type="ECO:0000313" key="10">
    <source>
        <dbReference type="Proteomes" id="UP000585327"/>
    </source>
</evidence>
<proteinExistence type="inferred from homology"/>
<dbReference type="SUPFAM" id="SSF53800">
    <property type="entry name" value="Chelatase"/>
    <property type="match status" value="1"/>
</dbReference>
<keyword evidence="7" id="KW-0479">Metal-binding</keyword>
<dbReference type="Pfam" id="PF00762">
    <property type="entry name" value="Ferrochelatase"/>
    <property type="match status" value="1"/>
</dbReference>
<comment type="catalytic activity">
    <reaction evidence="7">
        <text>heme b + 2 H(+) = protoporphyrin IX + Fe(2+)</text>
        <dbReference type="Rhea" id="RHEA:22584"/>
        <dbReference type="ChEBI" id="CHEBI:15378"/>
        <dbReference type="ChEBI" id="CHEBI:29033"/>
        <dbReference type="ChEBI" id="CHEBI:57306"/>
        <dbReference type="ChEBI" id="CHEBI:60344"/>
        <dbReference type="EC" id="4.98.1.1"/>
    </reaction>
</comment>
<protein>
    <recommendedName>
        <fullName evidence="7">Ferrochelatase</fullName>
        <ecNumber evidence="7">4.98.1.1</ecNumber>
    </recommendedName>
    <alternativeName>
        <fullName evidence="7">Heme synthase</fullName>
    </alternativeName>
    <alternativeName>
        <fullName evidence="7">Protoheme ferro-lyase</fullName>
    </alternativeName>
</protein>
<name>A0A838YWW7_9GAMM</name>
<evidence type="ECO:0000256" key="4">
    <source>
        <dbReference type="ARBA" id="ARBA00023239"/>
    </source>
</evidence>
<comment type="function">
    <text evidence="7">Catalyzes the ferrous insertion into protoporphyrin IX.</text>
</comment>
<dbReference type="CDD" id="cd03411">
    <property type="entry name" value="Ferrochelatase_N"/>
    <property type="match status" value="1"/>
</dbReference>
<dbReference type="InterPro" id="IPR001015">
    <property type="entry name" value="Ferrochelatase"/>
</dbReference>
<dbReference type="AlphaFoldDB" id="A0A838YWW7"/>